<dbReference type="AlphaFoldDB" id="A0A0A0LY66"/>
<dbReference type="Proteomes" id="UP000029981">
    <property type="component" value="Chromosome 1"/>
</dbReference>
<dbReference type="Gramene" id="KGN66815">
    <property type="protein sequence ID" value="KGN66815"/>
    <property type="gene ID" value="Csa_1G696480"/>
</dbReference>
<reference evidence="2 3" key="3">
    <citation type="journal article" date="2010" name="BMC Genomics">
        <title>Transcriptome sequencing and comparative analysis of cucumber flowers with different sex types.</title>
        <authorList>
            <person name="Guo S."/>
            <person name="Zheng Y."/>
            <person name="Joung J.G."/>
            <person name="Liu S."/>
            <person name="Zhang Z."/>
            <person name="Crasta O.R."/>
            <person name="Sobral B.W."/>
            <person name="Xu Y."/>
            <person name="Huang S."/>
            <person name="Fei Z."/>
        </authorList>
    </citation>
    <scope>NUCLEOTIDE SEQUENCE [LARGE SCALE GENOMIC DNA]</scope>
    <source>
        <strain evidence="3">cv. 9930</strain>
    </source>
</reference>
<dbReference type="EMBL" id="CM002922">
    <property type="protein sequence ID" value="KGN66815.1"/>
    <property type="molecule type" value="Genomic_DNA"/>
</dbReference>
<sequence length="107" mass="11943">MLVLTFGCLRVIYLLNKGSVKNRGQEMGVISSAHKAMMNRQSSIVSSPIRVVYYGYVSWFCGCVCFPKKKVSPLVYECQRAFTQSPRRKTSTPESKSCPASPSLIIN</sequence>
<feature type="compositionally biased region" description="Polar residues" evidence="1">
    <location>
        <begin position="92"/>
        <end position="107"/>
    </location>
</feature>
<protein>
    <submittedName>
        <fullName evidence="2">Uncharacterized protein</fullName>
    </submittedName>
</protein>
<name>A0A0A0LY66_CUCSA</name>
<evidence type="ECO:0000313" key="3">
    <source>
        <dbReference type="Proteomes" id="UP000029981"/>
    </source>
</evidence>
<reference evidence="2 3" key="2">
    <citation type="journal article" date="2009" name="PLoS ONE">
        <title>An integrated genetic and cytogenetic map of the cucumber genome.</title>
        <authorList>
            <person name="Ren Y."/>
            <person name="Zhang Z."/>
            <person name="Liu J."/>
            <person name="Staub J.E."/>
            <person name="Han Y."/>
            <person name="Cheng Z."/>
            <person name="Li X."/>
            <person name="Lu J."/>
            <person name="Miao H."/>
            <person name="Kang H."/>
            <person name="Xie B."/>
            <person name="Gu X."/>
            <person name="Wang X."/>
            <person name="Du Y."/>
            <person name="Jin W."/>
            <person name="Huang S."/>
        </authorList>
    </citation>
    <scope>NUCLEOTIDE SEQUENCE [LARGE SCALE GENOMIC DNA]</scope>
    <source>
        <strain evidence="3">cv. 9930</strain>
    </source>
</reference>
<feature type="region of interest" description="Disordered" evidence="1">
    <location>
        <begin position="83"/>
        <end position="107"/>
    </location>
</feature>
<accession>A0A0A0LY66</accession>
<evidence type="ECO:0000256" key="1">
    <source>
        <dbReference type="SAM" id="MobiDB-lite"/>
    </source>
</evidence>
<proteinExistence type="predicted"/>
<reference evidence="2 3" key="1">
    <citation type="journal article" date="2009" name="Nat. Genet.">
        <title>The genome of the cucumber, Cucumis sativus L.</title>
        <authorList>
            <person name="Huang S."/>
            <person name="Li R."/>
            <person name="Zhang Z."/>
            <person name="Li L."/>
            <person name="Gu X."/>
            <person name="Fan W."/>
            <person name="Lucas W.J."/>
            <person name="Wang X."/>
            <person name="Xie B."/>
            <person name="Ni P."/>
            <person name="Ren Y."/>
            <person name="Zhu H."/>
            <person name="Li J."/>
            <person name="Lin K."/>
            <person name="Jin W."/>
            <person name="Fei Z."/>
            <person name="Li G."/>
            <person name="Staub J."/>
            <person name="Kilian A."/>
            <person name="van der Vossen E.A."/>
            <person name="Wu Y."/>
            <person name="Guo J."/>
            <person name="He J."/>
            <person name="Jia Z."/>
            <person name="Ren Y."/>
            <person name="Tian G."/>
            <person name="Lu Y."/>
            <person name="Ruan J."/>
            <person name="Qian W."/>
            <person name="Wang M."/>
            <person name="Huang Q."/>
            <person name="Li B."/>
            <person name="Xuan Z."/>
            <person name="Cao J."/>
            <person name="Asan"/>
            <person name="Wu Z."/>
            <person name="Zhang J."/>
            <person name="Cai Q."/>
            <person name="Bai Y."/>
            <person name="Zhao B."/>
            <person name="Han Y."/>
            <person name="Li Y."/>
            <person name="Li X."/>
            <person name="Wang S."/>
            <person name="Shi Q."/>
            <person name="Liu S."/>
            <person name="Cho W.K."/>
            <person name="Kim J.Y."/>
            <person name="Xu Y."/>
            <person name="Heller-Uszynska K."/>
            <person name="Miao H."/>
            <person name="Cheng Z."/>
            <person name="Zhang S."/>
            <person name="Wu J."/>
            <person name="Yang Y."/>
            <person name="Kang H."/>
            <person name="Li M."/>
            <person name="Liang H."/>
            <person name="Ren X."/>
            <person name="Shi Z."/>
            <person name="Wen M."/>
            <person name="Jian M."/>
            <person name="Yang H."/>
            <person name="Zhang G."/>
            <person name="Yang Z."/>
            <person name="Chen R."/>
            <person name="Liu S."/>
            <person name="Li J."/>
            <person name="Ma L."/>
            <person name="Liu H."/>
            <person name="Zhou Y."/>
            <person name="Zhao J."/>
            <person name="Fang X."/>
            <person name="Li G."/>
            <person name="Fang L."/>
            <person name="Li Y."/>
            <person name="Liu D."/>
            <person name="Zheng H."/>
            <person name="Zhang Y."/>
            <person name="Qin N."/>
            <person name="Li Z."/>
            <person name="Yang G."/>
            <person name="Yang S."/>
            <person name="Bolund L."/>
            <person name="Kristiansen K."/>
            <person name="Zheng H."/>
            <person name="Li S."/>
            <person name="Zhang X."/>
            <person name="Yang H."/>
            <person name="Wang J."/>
            <person name="Sun R."/>
            <person name="Zhang B."/>
            <person name="Jiang S."/>
            <person name="Wang J."/>
            <person name="Du Y."/>
            <person name="Li S."/>
        </authorList>
    </citation>
    <scope>NUCLEOTIDE SEQUENCE [LARGE SCALE GENOMIC DNA]</scope>
    <source>
        <strain evidence="3">cv. 9930</strain>
    </source>
</reference>
<evidence type="ECO:0000313" key="2">
    <source>
        <dbReference type="EMBL" id="KGN66815.1"/>
    </source>
</evidence>
<reference evidence="2 3" key="4">
    <citation type="journal article" date="2011" name="BMC Genomics">
        <title>RNA-Seq improves annotation of protein-coding genes in the cucumber genome.</title>
        <authorList>
            <person name="Li Z."/>
            <person name="Zhang Z."/>
            <person name="Yan P."/>
            <person name="Huang S."/>
            <person name="Fei Z."/>
            <person name="Lin K."/>
        </authorList>
    </citation>
    <scope>NUCLEOTIDE SEQUENCE [LARGE SCALE GENOMIC DNA]</scope>
    <source>
        <strain evidence="3">cv. 9930</strain>
    </source>
</reference>
<organism evidence="2 3">
    <name type="scientific">Cucumis sativus</name>
    <name type="common">Cucumber</name>
    <dbReference type="NCBI Taxonomy" id="3659"/>
    <lineage>
        <taxon>Eukaryota</taxon>
        <taxon>Viridiplantae</taxon>
        <taxon>Streptophyta</taxon>
        <taxon>Embryophyta</taxon>
        <taxon>Tracheophyta</taxon>
        <taxon>Spermatophyta</taxon>
        <taxon>Magnoliopsida</taxon>
        <taxon>eudicotyledons</taxon>
        <taxon>Gunneridae</taxon>
        <taxon>Pentapetalae</taxon>
        <taxon>rosids</taxon>
        <taxon>fabids</taxon>
        <taxon>Cucurbitales</taxon>
        <taxon>Cucurbitaceae</taxon>
        <taxon>Benincaseae</taxon>
        <taxon>Cucumis</taxon>
    </lineage>
</organism>
<keyword evidence="3" id="KW-1185">Reference proteome</keyword>
<gene>
    <name evidence="2" type="ORF">Csa_1G696480</name>
</gene>